<feature type="DNA-binding region" description="H-T-H motif" evidence="2">
    <location>
        <begin position="51"/>
        <end position="70"/>
    </location>
</feature>
<dbReference type="PANTHER" id="PTHR30055:SF226">
    <property type="entry name" value="HTH-TYPE TRANSCRIPTIONAL REGULATOR PKSA"/>
    <property type="match status" value="1"/>
</dbReference>
<dbReference type="PROSITE" id="PS50977">
    <property type="entry name" value="HTH_TETR_2"/>
    <property type="match status" value="1"/>
</dbReference>
<dbReference type="InterPro" id="IPR041674">
    <property type="entry name" value="TetR_C_22"/>
</dbReference>
<protein>
    <submittedName>
        <fullName evidence="4">TetR family transcriptional regulator</fullName>
    </submittedName>
</protein>
<dbReference type="GO" id="GO:0003700">
    <property type="term" value="F:DNA-binding transcription factor activity"/>
    <property type="evidence" value="ECO:0007669"/>
    <property type="project" value="TreeGrafter"/>
</dbReference>
<dbReference type="AlphaFoldDB" id="A0A4V2GAT6"/>
<evidence type="ECO:0000256" key="2">
    <source>
        <dbReference type="PROSITE-ProRule" id="PRU00335"/>
    </source>
</evidence>
<comment type="caution">
    <text evidence="4">The sequence shown here is derived from an EMBL/GenBank/DDBJ whole genome shotgun (WGS) entry which is preliminary data.</text>
</comment>
<organism evidence="4 5">
    <name type="scientific">Microterricola gilva</name>
    <dbReference type="NCBI Taxonomy" id="393267"/>
    <lineage>
        <taxon>Bacteria</taxon>
        <taxon>Bacillati</taxon>
        <taxon>Actinomycetota</taxon>
        <taxon>Actinomycetes</taxon>
        <taxon>Micrococcales</taxon>
        <taxon>Microbacteriaceae</taxon>
        <taxon>Microterricola</taxon>
    </lineage>
</organism>
<keyword evidence="5" id="KW-1185">Reference proteome</keyword>
<gene>
    <name evidence="4" type="ORF">EV379_1800</name>
</gene>
<dbReference type="GO" id="GO:0000976">
    <property type="term" value="F:transcription cis-regulatory region binding"/>
    <property type="evidence" value="ECO:0007669"/>
    <property type="project" value="TreeGrafter"/>
</dbReference>
<accession>A0A4V2GAT6</accession>
<evidence type="ECO:0000259" key="3">
    <source>
        <dbReference type="PROSITE" id="PS50977"/>
    </source>
</evidence>
<dbReference type="InterPro" id="IPR009057">
    <property type="entry name" value="Homeodomain-like_sf"/>
</dbReference>
<evidence type="ECO:0000313" key="5">
    <source>
        <dbReference type="Proteomes" id="UP000291483"/>
    </source>
</evidence>
<proteinExistence type="predicted"/>
<dbReference type="SUPFAM" id="SSF46689">
    <property type="entry name" value="Homeodomain-like"/>
    <property type="match status" value="1"/>
</dbReference>
<evidence type="ECO:0000313" key="4">
    <source>
        <dbReference type="EMBL" id="RZU65466.1"/>
    </source>
</evidence>
<dbReference type="Gene3D" id="1.10.357.10">
    <property type="entry name" value="Tetracycline Repressor, domain 2"/>
    <property type="match status" value="1"/>
</dbReference>
<dbReference type="EMBL" id="SHLC01000001">
    <property type="protein sequence ID" value="RZU65466.1"/>
    <property type="molecule type" value="Genomic_DNA"/>
</dbReference>
<name>A0A4V2GAT6_9MICO</name>
<dbReference type="Proteomes" id="UP000291483">
    <property type="component" value="Unassembled WGS sequence"/>
</dbReference>
<dbReference type="InterPro" id="IPR001647">
    <property type="entry name" value="HTH_TetR"/>
</dbReference>
<sequence length="219" mass="24042">MPLAKLAGNGDPGMGRVVRTAPIQQRSAERLDALLDSAAQVVDEVGFDRITTAMIAEHAGASIGTVYRYFPDRVAVLEALRSRAMMRFRARVAEEIKESDPQNWWQALDGAISVFVDLYRTEPGFHIIHFAERQTFDGNSDEAGEDSFSARLASVLSDEFGLDGGDDLLFRLEVAVEIADGLLSRAFRQDPEGDSRFIAECRAVVHGYLVSYYGGPGPL</sequence>
<dbReference type="PRINTS" id="PR00455">
    <property type="entry name" value="HTHTETR"/>
</dbReference>
<dbReference type="PANTHER" id="PTHR30055">
    <property type="entry name" value="HTH-TYPE TRANSCRIPTIONAL REGULATOR RUTR"/>
    <property type="match status" value="1"/>
</dbReference>
<feature type="domain" description="HTH tetR-type" evidence="3">
    <location>
        <begin position="28"/>
        <end position="88"/>
    </location>
</feature>
<dbReference type="Pfam" id="PF00440">
    <property type="entry name" value="TetR_N"/>
    <property type="match status" value="1"/>
</dbReference>
<dbReference type="Pfam" id="PF17928">
    <property type="entry name" value="TetR_C_22"/>
    <property type="match status" value="1"/>
</dbReference>
<reference evidence="4 5" key="1">
    <citation type="submission" date="2019-02" db="EMBL/GenBank/DDBJ databases">
        <title>Sequencing the genomes of 1000 actinobacteria strains.</title>
        <authorList>
            <person name="Klenk H.-P."/>
        </authorList>
    </citation>
    <scope>NUCLEOTIDE SEQUENCE [LARGE SCALE GENOMIC DNA]</scope>
    <source>
        <strain evidence="4 5">DSM 18319</strain>
    </source>
</reference>
<evidence type="ECO:0000256" key="1">
    <source>
        <dbReference type="ARBA" id="ARBA00023125"/>
    </source>
</evidence>
<keyword evidence="1 2" id="KW-0238">DNA-binding</keyword>
<dbReference type="InterPro" id="IPR050109">
    <property type="entry name" value="HTH-type_TetR-like_transc_reg"/>
</dbReference>